<dbReference type="Proteomes" id="UP000275846">
    <property type="component" value="Unassembled WGS sequence"/>
</dbReference>
<reference evidence="1 2" key="2">
    <citation type="submission" date="2018-11" db="EMBL/GenBank/DDBJ databases">
        <authorList>
            <consortium name="Pathogen Informatics"/>
        </authorList>
    </citation>
    <scope>NUCLEOTIDE SEQUENCE [LARGE SCALE GENOMIC DNA]</scope>
    <source>
        <strain evidence="1 2">NST_G2</strain>
    </source>
</reference>
<protein>
    <submittedName>
        <fullName evidence="3">Rit1_C domain-containing protein</fullName>
    </submittedName>
</protein>
<dbReference type="WBParaSite" id="SSLN_0000325701-mRNA-1">
    <property type="protein sequence ID" value="SSLN_0000325701-mRNA-1"/>
    <property type="gene ID" value="SSLN_0000325701"/>
</dbReference>
<sequence>MLGYSTALHIGCLVHARQKLHLYAACLYNLHHFVSIPPRSVLITDAPDGVRWQPFLYSKSENFLPPTLSVPHLWAEIVSSMEQGSNVGEIRQLYQIFRQVSSNASSMADPVHDGNANFIAGNSTKVERWRDHF</sequence>
<dbReference type="EMBL" id="UYSU01032446">
    <property type="protein sequence ID" value="VDL89542.1"/>
    <property type="molecule type" value="Genomic_DNA"/>
</dbReference>
<proteinExistence type="predicted"/>
<keyword evidence="2" id="KW-1185">Reference proteome</keyword>
<gene>
    <name evidence="1" type="ORF">SSLN_LOCUS3157</name>
</gene>
<evidence type="ECO:0000313" key="1">
    <source>
        <dbReference type="EMBL" id="VDL89542.1"/>
    </source>
</evidence>
<dbReference type="AlphaFoldDB" id="A0A183SG09"/>
<evidence type="ECO:0000313" key="3">
    <source>
        <dbReference type="WBParaSite" id="SSLN_0000325701-mRNA-1"/>
    </source>
</evidence>
<name>A0A183SG09_SCHSO</name>
<organism evidence="3">
    <name type="scientific">Schistocephalus solidus</name>
    <name type="common">Tapeworm</name>
    <dbReference type="NCBI Taxonomy" id="70667"/>
    <lineage>
        <taxon>Eukaryota</taxon>
        <taxon>Metazoa</taxon>
        <taxon>Spiralia</taxon>
        <taxon>Lophotrochozoa</taxon>
        <taxon>Platyhelminthes</taxon>
        <taxon>Cestoda</taxon>
        <taxon>Eucestoda</taxon>
        <taxon>Diphyllobothriidea</taxon>
        <taxon>Diphyllobothriidae</taxon>
        <taxon>Schistocephalus</taxon>
    </lineage>
</organism>
<evidence type="ECO:0000313" key="2">
    <source>
        <dbReference type="Proteomes" id="UP000275846"/>
    </source>
</evidence>
<accession>A0A183SG09</accession>
<reference evidence="3" key="1">
    <citation type="submission" date="2016-06" db="UniProtKB">
        <authorList>
            <consortium name="WormBaseParasite"/>
        </authorList>
    </citation>
    <scope>IDENTIFICATION</scope>
</reference>